<keyword evidence="2" id="KW-1185">Reference proteome</keyword>
<proteinExistence type="predicted"/>
<dbReference type="EMBL" id="CAXAMM010018668">
    <property type="protein sequence ID" value="CAK9043886.1"/>
    <property type="molecule type" value="Genomic_DNA"/>
</dbReference>
<protein>
    <submittedName>
        <fullName evidence="1">Uncharacterized protein</fullName>
    </submittedName>
</protein>
<comment type="caution">
    <text evidence="1">The sequence shown here is derived from an EMBL/GenBank/DDBJ whole genome shotgun (WGS) entry which is preliminary data.</text>
</comment>
<accession>A0ABP0LXB6</accession>
<gene>
    <name evidence="1" type="ORF">SCF082_LOCUS25013</name>
</gene>
<reference evidence="1 2" key="1">
    <citation type="submission" date="2024-02" db="EMBL/GenBank/DDBJ databases">
        <authorList>
            <person name="Chen Y."/>
            <person name="Shah S."/>
            <person name="Dougan E. K."/>
            <person name="Thang M."/>
            <person name="Chan C."/>
        </authorList>
    </citation>
    <scope>NUCLEOTIDE SEQUENCE [LARGE SCALE GENOMIC DNA]</scope>
</reference>
<sequence>MAPSPGILDAKNTKARLDAEEAVQVTTAELESCYVVAHHPQASWLRQVAGMMRLQRTRLGCAAGLRWLQHVVLSSRVPGKQLLVRMSQPIIYLMLKEACEAQKLHAHRALRILQHVLELLPSTAQQARLVVSVQTVKSSQLNLSIQEEESPEAEPMAAAQGLTKLLVGRAKISRGLSVEGIPCHTKRAQPEPTEHRT</sequence>
<evidence type="ECO:0000313" key="2">
    <source>
        <dbReference type="Proteomes" id="UP001642464"/>
    </source>
</evidence>
<name>A0ABP0LXB6_9DINO</name>
<evidence type="ECO:0000313" key="1">
    <source>
        <dbReference type="EMBL" id="CAK9043886.1"/>
    </source>
</evidence>
<dbReference type="Proteomes" id="UP001642464">
    <property type="component" value="Unassembled WGS sequence"/>
</dbReference>
<organism evidence="1 2">
    <name type="scientific">Durusdinium trenchii</name>
    <dbReference type="NCBI Taxonomy" id="1381693"/>
    <lineage>
        <taxon>Eukaryota</taxon>
        <taxon>Sar</taxon>
        <taxon>Alveolata</taxon>
        <taxon>Dinophyceae</taxon>
        <taxon>Suessiales</taxon>
        <taxon>Symbiodiniaceae</taxon>
        <taxon>Durusdinium</taxon>
    </lineage>
</organism>